<dbReference type="Proteomes" id="UP000017836">
    <property type="component" value="Unassembled WGS sequence"/>
</dbReference>
<feature type="compositionally biased region" description="Basic residues" evidence="1">
    <location>
        <begin position="57"/>
        <end position="68"/>
    </location>
</feature>
<evidence type="ECO:0000256" key="1">
    <source>
        <dbReference type="SAM" id="MobiDB-lite"/>
    </source>
</evidence>
<evidence type="ECO:0000313" key="2">
    <source>
        <dbReference type="EMBL" id="ERN02366.1"/>
    </source>
</evidence>
<proteinExistence type="predicted"/>
<accession>W1P455</accession>
<dbReference type="Gramene" id="ERN02366">
    <property type="protein sequence ID" value="ERN02366"/>
    <property type="gene ID" value="AMTR_s00096p00080960"/>
</dbReference>
<evidence type="ECO:0000313" key="3">
    <source>
        <dbReference type="Proteomes" id="UP000017836"/>
    </source>
</evidence>
<name>W1P455_AMBTC</name>
<keyword evidence="3" id="KW-1185">Reference proteome</keyword>
<feature type="region of interest" description="Disordered" evidence="1">
    <location>
        <begin position="17"/>
        <end position="68"/>
    </location>
</feature>
<organism evidence="2 3">
    <name type="scientific">Amborella trichopoda</name>
    <dbReference type="NCBI Taxonomy" id="13333"/>
    <lineage>
        <taxon>Eukaryota</taxon>
        <taxon>Viridiplantae</taxon>
        <taxon>Streptophyta</taxon>
        <taxon>Embryophyta</taxon>
        <taxon>Tracheophyta</taxon>
        <taxon>Spermatophyta</taxon>
        <taxon>Magnoliopsida</taxon>
        <taxon>Amborellales</taxon>
        <taxon>Amborellaceae</taxon>
        <taxon>Amborella</taxon>
    </lineage>
</organism>
<dbReference type="EMBL" id="KI394634">
    <property type="protein sequence ID" value="ERN02366.1"/>
    <property type="molecule type" value="Genomic_DNA"/>
</dbReference>
<protein>
    <submittedName>
        <fullName evidence="2">Uncharacterized protein</fullName>
    </submittedName>
</protein>
<reference evidence="3" key="1">
    <citation type="journal article" date="2013" name="Science">
        <title>The Amborella genome and the evolution of flowering plants.</title>
        <authorList>
            <consortium name="Amborella Genome Project"/>
        </authorList>
    </citation>
    <scope>NUCLEOTIDE SEQUENCE [LARGE SCALE GENOMIC DNA]</scope>
</reference>
<gene>
    <name evidence="2" type="ORF">AMTR_s00096p00080960</name>
</gene>
<dbReference type="HOGENOM" id="CLU_2797358_0_0_1"/>
<dbReference type="AlphaFoldDB" id="W1P455"/>
<sequence length="68" mass="7503">MAIEGEKSHVAMVFAVKGGAWRREERSRSGRGAVRSHGDRRSGGARRRGSAQGKAKDTRRGKRKKRAV</sequence>